<keyword evidence="2 7" id="KW-0812">Transmembrane</keyword>
<gene>
    <name evidence="10" type="ORF">GCM10008111_18980</name>
</gene>
<feature type="chain" id="PRO_5045118653" description="Flagellar protein" evidence="9">
    <location>
        <begin position="23"/>
        <end position="232"/>
    </location>
</feature>
<feature type="compositionally biased region" description="Polar residues" evidence="8">
    <location>
        <begin position="70"/>
        <end position="83"/>
    </location>
</feature>
<evidence type="ECO:0000256" key="3">
    <source>
        <dbReference type="ARBA" id="ARBA00022989"/>
    </source>
</evidence>
<evidence type="ECO:0000313" key="10">
    <source>
        <dbReference type="EMBL" id="GGW63165.1"/>
    </source>
</evidence>
<comment type="similarity">
    <text evidence="6 7">Belongs to the FliO/MopB family.</text>
</comment>
<evidence type="ECO:0000256" key="5">
    <source>
        <dbReference type="ARBA" id="ARBA00023143"/>
    </source>
</evidence>
<keyword evidence="11" id="KW-1185">Reference proteome</keyword>
<evidence type="ECO:0000256" key="8">
    <source>
        <dbReference type="SAM" id="MobiDB-lite"/>
    </source>
</evidence>
<feature type="signal peptide" evidence="9">
    <location>
        <begin position="1"/>
        <end position="22"/>
    </location>
</feature>
<dbReference type="Pfam" id="PF04347">
    <property type="entry name" value="FliO"/>
    <property type="match status" value="1"/>
</dbReference>
<name>A0ABQ2WMS0_9ALTE</name>
<dbReference type="PANTHER" id="PTHR38766">
    <property type="entry name" value="FLAGELLAR PROTEIN FLIO"/>
    <property type="match status" value="1"/>
</dbReference>
<evidence type="ECO:0000256" key="9">
    <source>
        <dbReference type="SAM" id="SignalP"/>
    </source>
</evidence>
<feature type="compositionally biased region" description="Polar residues" evidence="8">
    <location>
        <begin position="93"/>
        <end position="103"/>
    </location>
</feature>
<protein>
    <recommendedName>
        <fullName evidence="7">Flagellar protein</fullName>
    </recommendedName>
</protein>
<keyword evidence="3 7" id="KW-1133">Transmembrane helix</keyword>
<evidence type="ECO:0000256" key="1">
    <source>
        <dbReference type="ARBA" id="ARBA00022475"/>
    </source>
</evidence>
<dbReference type="InterPro" id="IPR052205">
    <property type="entry name" value="FliO/MopB"/>
</dbReference>
<accession>A0ABQ2WMS0</accession>
<keyword evidence="1 7" id="KW-1003">Cell membrane</keyword>
<dbReference type="PANTHER" id="PTHR38766:SF1">
    <property type="entry name" value="FLAGELLAR PROTEIN FLIO"/>
    <property type="match status" value="1"/>
</dbReference>
<evidence type="ECO:0000256" key="7">
    <source>
        <dbReference type="RuleBase" id="RU362064"/>
    </source>
</evidence>
<evidence type="ECO:0000313" key="11">
    <source>
        <dbReference type="Proteomes" id="UP000634667"/>
    </source>
</evidence>
<proteinExistence type="inferred from homology"/>
<dbReference type="RefSeq" id="WP_229797013.1">
    <property type="nucleotide sequence ID" value="NZ_BMYR01000007.1"/>
</dbReference>
<dbReference type="InterPro" id="IPR022781">
    <property type="entry name" value="Flagellar_biosynth_FliO"/>
</dbReference>
<feature type="region of interest" description="Disordered" evidence="8">
    <location>
        <begin position="70"/>
        <end position="113"/>
    </location>
</feature>
<evidence type="ECO:0000256" key="6">
    <source>
        <dbReference type="ARBA" id="ARBA00037937"/>
    </source>
</evidence>
<sequence>MRILLISVGVMLLAINSSVPLAMAVTSSADVATSALKIAQTPAANTENIENKENTDTSLITVVDKTATQQAAPNTVAEPTNEQDAAVSEVDTENASQTPSVETPNAIPSRVTPSLVTPRSTVLASGSEQTHPGMALGKIVISLALVILLVLGLGWLFKKLSLRLPGNRQIKIISALPLGQRERILVIEIQGKQRVIGVTPQSINLLFELENPLPEEKLASDFHTQLQSFLKK</sequence>
<evidence type="ECO:0000256" key="2">
    <source>
        <dbReference type="ARBA" id="ARBA00022692"/>
    </source>
</evidence>
<dbReference type="Proteomes" id="UP000634667">
    <property type="component" value="Unassembled WGS sequence"/>
</dbReference>
<dbReference type="NCBIfam" id="TIGR03500">
    <property type="entry name" value="FliO_TIGR"/>
    <property type="match status" value="1"/>
</dbReference>
<organism evidence="10 11">
    <name type="scientific">Alishewanella tabrizica</name>
    <dbReference type="NCBI Taxonomy" id="671278"/>
    <lineage>
        <taxon>Bacteria</taxon>
        <taxon>Pseudomonadati</taxon>
        <taxon>Pseudomonadota</taxon>
        <taxon>Gammaproteobacteria</taxon>
        <taxon>Alteromonadales</taxon>
        <taxon>Alteromonadaceae</taxon>
        <taxon>Alishewanella</taxon>
    </lineage>
</organism>
<keyword evidence="9" id="KW-0732">Signal</keyword>
<comment type="subcellular location">
    <subcellularLocation>
        <location evidence="7">Cell membrane</location>
    </subcellularLocation>
    <subcellularLocation>
        <location evidence="7">Bacterial flagellum basal body</location>
    </subcellularLocation>
</comment>
<evidence type="ECO:0000256" key="4">
    <source>
        <dbReference type="ARBA" id="ARBA00023136"/>
    </source>
</evidence>
<keyword evidence="4 7" id="KW-0472">Membrane</keyword>
<keyword evidence="5 7" id="KW-0975">Bacterial flagellum</keyword>
<dbReference type="EMBL" id="BMYR01000007">
    <property type="protein sequence ID" value="GGW63165.1"/>
    <property type="molecule type" value="Genomic_DNA"/>
</dbReference>
<reference evidence="11" key="1">
    <citation type="journal article" date="2019" name="Int. J. Syst. Evol. Microbiol.">
        <title>The Global Catalogue of Microorganisms (GCM) 10K type strain sequencing project: providing services to taxonomists for standard genome sequencing and annotation.</title>
        <authorList>
            <consortium name="The Broad Institute Genomics Platform"/>
            <consortium name="The Broad Institute Genome Sequencing Center for Infectious Disease"/>
            <person name="Wu L."/>
            <person name="Ma J."/>
        </authorList>
    </citation>
    <scope>NUCLEOTIDE SEQUENCE [LARGE SCALE GENOMIC DNA]</scope>
    <source>
        <strain evidence="11">KCTC 23723</strain>
    </source>
</reference>
<feature type="transmembrane region" description="Helical" evidence="7">
    <location>
        <begin position="135"/>
        <end position="157"/>
    </location>
</feature>
<comment type="caution">
    <text evidence="10">The sequence shown here is derived from an EMBL/GenBank/DDBJ whole genome shotgun (WGS) entry which is preliminary data.</text>
</comment>